<dbReference type="Proteomes" id="UP000224006">
    <property type="component" value="Chromosome XII"/>
</dbReference>
<name>A0A2A9M1A4_BESBE</name>
<dbReference type="VEuPathDB" id="ToxoDB:BESB_022570"/>
<dbReference type="EMBL" id="NWUJ01000013">
    <property type="protein sequence ID" value="PFH31765.1"/>
    <property type="molecule type" value="Genomic_DNA"/>
</dbReference>
<feature type="region of interest" description="Disordered" evidence="1">
    <location>
        <begin position="353"/>
        <end position="421"/>
    </location>
</feature>
<feature type="compositionally biased region" description="Polar residues" evidence="1">
    <location>
        <begin position="217"/>
        <end position="227"/>
    </location>
</feature>
<feature type="region of interest" description="Disordered" evidence="1">
    <location>
        <begin position="478"/>
        <end position="501"/>
    </location>
</feature>
<feature type="compositionally biased region" description="Basic and acidic residues" evidence="1">
    <location>
        <begin position="56"/>
        <end position="65"/>
    </location>
</feature>
<feature type="compositionally biased region" description="Basic and acidic residues" evidence="1">
    <location>
        <begin position="245"/>
        <end position="254"/>
    </location>
</feature>
<evidence type="ECO:0000256" key="1">
    <source>
        <dbReference type="SAM" id="MobiDB-lite"/>
    </source>
</evidence>
<evidence type="ECO:0000313" key="3">
    <source>
        <dbReference type="Proteomes" id="UP000224006"/>
    </source>
</evidence>
<feature type="compositionally biased region" description="Low complexity" evidence="1">
    <location>
        <begin position="391"/>
        <end position="404"/>
    </location>
</feature>
<protein>
    <submittedName>
        <fullName evidence="2">Uncharacterized protein</fullName>
    </submittedName>
</protein>
<dbReference type="AlphaFoldDB" id="A0A2A9M1A4"/>
<feature type="region of interest" description="Disordered" evidence="1">
    <location>
        <begin position="38"/>
        <end position="79"/>
    </location>
</feature>
<accession>A0A2A9M1A4</accession>
<comment type="caution">
    <text evidence="2">The sequence shown here is derived from an EMBL/GenBank/DDBJ whole genome shotgun (WGS) entry which is preliminary data.</text>
</comment>
<feature type="compositionally biased region" description="Basic and acidic residues" evidence="1">
    <location>
        <begin position="187"/>
        <end position="197"/>
    </location>
</feature>
<evidence type="ECO:0000313" key="2">
    <source>
        <dbReference type="EMBL" id="PFH31765.1"/>
    </source>
</evidence>
<feature type="compositionally biased region" description="Polar residues" evidence="1">
    <location>
        <begin position="489"/>
        <end position="501"/>
    </location>
</feature>
<reference evidence="2 3" key="1">
    <citation type="submission" date="2017-09" db="EMBL/GenBank/DDBJ databases">
        <title>Genome sequencing of Besnoitia besnoiti strain Bb-Ger1.</title>
        <authorList>
            <person name="Schares G."/>
            <person name="Venepally P."/>
            <person name="Lorenzi H.A."/>
        </authorList>
    </citation>
    <scope>NUCLEOTIDE SEQUENCE [LARGE SCALE GENOMIC DNA]</scope>
    <source>
        <strain evidence="2 3">Bb-Ger1</strain>
    </source>
</reference>
<dbReference type="GeneID" id="40307317"/>
<feature type="region of interest" description="Disordered" evidence="1">
    <location>
        <begin position="118"/>
        <end position="145"/>
    </location>
</feature>
<keyword evidence="3" id="KW-1185">Reference proteome</keyword>
<gene>
    <name evidence="2" type="ORF">BESB_022570</name>
</gene>
<organism evidence="2 3">
    <name type="scientific">Besnoitia besnoiti</name>
    <name type="common">Apicomplexan protozoan</name>
    <dbReference type="NCBI Taxonomy" id="94643"/>
    <lineage>
        <taxon>Eukaryota</taxon>
        <taxon>Sar</taxon>
        <taxon>Alveolata</taxon>
        <taxon>Apicomplexa</taxon>
        <taxon>Conoidasida</taxon>
        <taxon>Coccidia</taxon>
        <taxon>Eucoccidiorida</taxon>
        <taxon>Eimeriorina</taxon>
        <taxon>Sarcocystidae</taxon>
        <taxon>Besnoitia</taxon>
    </lineage>
</organism>
<proteinExistence type="predicted"/>
<feature type="compositionally biased region" description="Polar residues" evidence="1">
    <location>
        <begin position="369"/>
        <end position="387"/>
    </location>
</feature>
<feature type="region of interest" description="Disordered" evidence="1">
    <location>
        <begin position="187"/>
        <end position="302"/>
    </location>
</feature>
<dbReference type="KEGG" id="bbes:BESB_022570"/>
<sequence length="501" mass="52070">MGSAGRRRRRQAQAAAARRAYTVHTEFADGRASCSAASDAALCSPHRGDAPSSAESRTRESHDASQTKPQGVEAKPPAYSVTREQVFQLSREPHEALAFCSPGNWMLSCTSSLALPSAAGEPLPGGDERRAPPAGGGGGEGGETSLPCCLEFAEVMPTHGASDSVVPEAQRATPAASAVETLRRVEPARAACSHETEAPDEAGDGLGDGTEPHGYATQGSLELQGQNGKTGGVEEEAHRRQTQSETERVPRGSERCQPLPRSFRKKASQSERSQSGKAGEVAWRPVRSQRPPHAGMPASELEQSTICSAARNGLSAAASLSLPRETEAAACHTTDTRGLSCCRASADGHAAEGMSADSARHARDRQLPALSSSISSTGPRDLSNCSQRRGAVAPDAAAPADEPVQGPRTSREASDGGAENIGSRGCGMSACRGGVRARERARDLGDLVAASPGSPHRRIPSKKCRNHVLIPAIGVEPGRASSEKLPSAQALNKQARCSASV</sequence>
<dbReference type="RefSeq" id="XP_029215774.1">
    <property type="nucleotide sequence ID" value="XM_029360959.1"/>
</dbReference>